<keyword evidence="4" id="KW-0804">Transcription</keyword>
<accession>A0ABN2RYU1</accession>
<dbReference type="InterPro" id="IPR036388">
    <property type="entry name" value="WH-like_DNA-bd_sf"/>
</dbReference>
<dbReference type="PANTHER" id="PTHR30126:SF39">
    <property type="entry name" value="HTH-TYPE TRANSCRIPTIONAL REGULATOR CYSL"/>
    <property type="match status" value="1"/>
</dbReference>
<dbReference type="SUPFAM" id="SSF53850">
    <property type="entry name" value="Periplasmic binding protein-like II"/>
    <property type="match status" value="1"/>
</dbReference>
<dbReference type="Gene3D" id="3.40.190.10">
    <property type="entry name" value="Periplasmic binding protein-like II"/>
    <property type="match status" value="2"/>
</dbReference>
<gene>
    <name evidence="6" type="ORF">GCM10009838_41870</name>
</gene>
<protein>
    <submittedName>
        <fullName evidence="6">LysR family transcriptional regulator</fullName>
    </submittedName>
</protein>
<dbReference type="CDD" id="cd05466">
    <property type="entry name" value="PBP2_LTTR_substrate"/>
    <property type="match status" value="1"/>
</dbReference>
<dbReference type="EMBL" id="BAAAQM010000023">
    <property type="protein sequence ID" value="GAA1977148.1"/>
    <property type="molecule type" value="Genomic_DNA"/>
</dbReference>
<dbReference type="Pfam" id="PF03466">
    <property type="entry name" value="LysR_substrate"/>
    <property type="match status" value="1"/>
</dbReference>
<dbReference type="PANTHER" id="PTHR30126">
    <property type="entry name" value="HTH-TYPE TRANSCRIPTIONAL REGULATOR"/>
    <property type="match status" value="1"/>
</dbReference>
<evidence type="ECO:0000259" key="5">
    <source>
        <dbReference type="PROSITE" id="PS50931"/>
    </source>
</evidence>
<dbReference type="Pfam" id="PF00126">
    <property type="entry name" value="HTH_1"/>
    <property type="match status" value="1"/>
</dbReference>
<comment type="caution">
    <text evidence="6">The sequence shown here is derived from an EMBL/GenBank/DDBJ whole genome shotgun (WGS) entry which is preliminary data.</text>
</comment>
<dbReference type="InterPro" id="IPR000847">
    <property type="entry name" value="LysR_HTH_N"/>
</dbReference>
<evidence type="ECO:0000256" key="2">
    <source>
        <dbReference type="ARBA" id="ARBA00023015"/>
    </source>
</evidence>
<sequence length="300" mass="32289">MDTRQLRAFLAVVETGGISAAAEQLGYAQSSVSDQVRTLERDLGVPVLNRTSVGTVPTEAGQRLLPYARRLLDLDGEMRRCVSGQRPLLRIGALQSLADEWLPEVLTAFDHGAGGPDTADVTVTVSSRGRLMEELNDGRLDAVFTLDSGPGYDGPSAVVGYDRVVLVTAPSHPLAAIHPLTLDDVKRSEFLVTEIGCIYRQCFDEFGRDVGPSLKIAMITGSLNALRRLAVNGRGAALLPRFSVQAELDSGDLVMLDLKEGPVRLTVEARWREGLGPAAAPLRALVELTQRFSPASWAMA</sequence>
<organism evidence="6 7">
    <name type="scientific">Catenulispora subtropica</name>
    <dbReference type="NCBI Taxonomy" id="450798"/>
    <lineage>
        <taxon>Bacteria</taxon>
        <taxon>Bacillati</taxon>
        <taxon>Actinomycetota</taxon>
        <taxon>Actinomycetes</taxon>
        <taxon>Catenulisporales</taxon>
        <taxon>Catenulisporaceae</taxon>
        <taxon>Catenulispora</taxon>
    </lineage>
</organism>
<dbReference type="InterPro" id="IPR005119">
    <property type="entry name" value="LysR_subst-bd"/>
</dbReference>
<evidence type="ECO:0000256" key="1">
    <source>
        <dbReference type="ARBA" id="ARBA00009437"/>
    </source>
</evidence>
<keyword evidence="3" id="KW-0238">DNA-binding</keyword>
<proteinExistence type="inferred from homology"/>
<keyword evidence="7" id="KW-1185">Reference proteome</keyword>
<dbReference type="RefSeq" id="WP_344658757.1">
    <property type="nucleotide sequence ID" value="NZ_BAAAQM010000023.1"/>
</dbReference>
<evidence type="ECO:0000313" key="7">
    <source>
        <dbReference type="Proteomes" id="UP001499854"/>
    </source>
</evidence>
<evidence type="ECO:0000256" key="4">
    <source>
        <dbReference type="ARBA" id="ARBA00023163"/>
    </source>
</evidence>
<evidence type="ECO:0000256" key="3">
    <source>
        <dbReference type="ARBA" id="ARBA00023125"/>
    </source>
</evidence>
<dbReference type="PROSITE" id="PS50931">
    <property type="entry name" value="HTH_LYSR"/>
    <property type="match status" value="1"/>
</dbReference>
<name>A0ABN2RYU1_9ACTN</name>
<comment type="similarity">
    <text evidence="1">Belongs to the LysR transcriptional regulatory family.</text>
</comment>
<dbReference type="InterPro" id="IPR036390">
    <property type="entry name" value="WH_DNA-bd_sf"/>
</dbReference>
<dbReference type="PRINTS" id="PR00039">
    <property type="entry name" value="HTHLYSR"/>
</dbReference>
<dbReference type="SUPFAM" id="SSF46785">
    <property type="entry name" value="Winged helix' DNA-binding domain"/>
    <property type="match status" value="1"/>
</dbReference>
<dbReference type="Gene3D" id="1.10.10.10">
    <property type="entry name" value="Winged helix-like DNA-binding domain superfamily/Winged helix DNA-binding domain"/>
    <property type="match status" value="1"/>
</dbReference>
<dbReference type="Proteomes" id="UP001499854">
    <property type="component" value="Unassembled WGS sequence"/>
</dbReference>
<evidence type="ECO:0000313" key="6">
    <source>
        <dbReference type="EMBL" id="GAA1977148.1"/>
    </source>
</evidence>
<keyword evidence="2" id="KW-0805">Transcription regulation</keyword>
<feature type="domain" description="HTH lysR-type" evidence="5">
    <location>
        <begin position="1"/>
        <end position="58"/>
    </location>
</feature>
<reference evidence="6 7" key="1">
    <citation type="journal article" date="2019" name="Int. J. Syst. Evol. Microbiol.">
        <title>The Global Catalogue of Microorganisms (GCM) 10K type strain sequencing project: providing services to taxonomists for standard genome sequencing and annotation.</title>
        <authorList>
            <consortium name="The Broad Institute Genomics Platform"/>
            <consortium name="The Broad Institute Genome Sequencing Center for Infectious Disease"/>
            <person name="Wu L."/>
            <person name="Ma J."/>
        </authorList>
    </citation>
    <scope>NUCLEOTIDE SEQUENCE [LARGE SCALE GENOMIC DNA]</scope>
    <source>
        <strain evidence="6 7">JCM 16013</strain>
    </source>
</reference>